<dbReference type="RefSeq" id="WP_071468332.1">
    <property type="nucleotide sequence ID" value="NZ_QKZQ01000016.1"/>
</dbReference>
<dbReference type="InterPro" id="IPR009056">
    <property type="entry name" value="Cyt_c-like_dom"/>
</dbReference>
<dbReference type="SUPFAM" id="SSF46626">
    <property type="entry name" value="Cytochrome c"/>
    <property type="match status" value="2"/>
</dbReference>
<dbReference type="OrthoDB" id="9779283at2"/>
<evidence type="ECO:0000256" key="1">
    <source>
        <dbReference type="ARBA" id="ARBA00022448"/>
    </source>
</evidence>
<sequence length="359" mass="38258">MSKCRNLLASTALLTLGAVPALAEPLGIGRAALPEEVAAWDVAIMPDGRGLPQGGGNVLDGEDLWIEQCAVCHGDFAEGAGNWPQIVGGLGTLMDDRPVKTTDSYWPHLSTVWDYVNRSMPFGAAQTLTGDEVYAITAYILYSGGLVDDDFELTHENFTSITLPNADGFFVDDRDDVELPLFTQEPCMSDCRAPVSISARATDIDVTPEFPIIRFTYSDGSAPAPAPTDTVEEASAEPEAAPAEEAVQMASLDPALVAAGEAAWRQCRTCHQLGDGARNGTGPQLNGVVGQAAGHADGFRYSPALIEASEGGLVWTEETLDAFLENPAGLIPRNRMSFRGVRSEDERAALIAYLMSYSN</sequence>
<evidence type="ECO:0000313" key="10">
    <source>
        <dbReference type="EMBL" id="PZX38950.1"/>
    </source>
</evidence>
<evidence type="ECO:0000256" key="8">
    <source>
        <dbReference type="SAM" id="SignalP"/>
    </source>
</evidence>
<dbReference type="Pfam" id="PF13442">
    <property type="entry name" value="Cytochrome_CBB3"/>
    <property type="match status" value="1"/>
</dbReference>
<evidence type="ECO:0000259" key="9">
    <source>
        <dbReference type="PROSITE" id="PS51007"/>
    </source>
</evidence>
<comment type="caution">
    <text evidence="10">The sequence shown here is derived from an EMBL/GenBank/DDBJ whole genome shotgun (WGS) entry which is preliminary data.</text>
</comment>
<keyword evidence="8" id="KW-0732">Signal</keyword>
<evidence type="ECO:0000256" key="5">
    <source>
        <dbReference type="ARBA" id="ARBA00023004"/>
    </source>
</evidence>
<keyword evidence="1" id="KW-0813">Transport</keyword>
<dbReference type="PROSITE" id="PS51007">
    <property type="entry name" value="CYTC"/>
    <property type="match status" value="2"/>
</dbReference>
<keyword evidence="11" id="KW-1185">Reference proteome</keyword>
<dbReference type="InterPro" id="IPR036909">
    <property type="entry name" value="Cyt_c-like_dom_sf"/>
</dbReference>
<feature type="domain" description="Cytochrome c" evidence="9">
    <location>
        <begin position="56"/>
        <end position="144"/>
    </location>
</feature>
<evidence type="ECO:0000256" key="7">
    <source>
        <dbReference type="SAM" id="MobiDB-lite"/>
    </source>
</evidence>
<evidence type="ECO:0000256" key="3">
    <source>
        <dbReference type="ARBA" id="ARBA00022723"/>
    </source>
</evidence>
<keyword evidence="4" id="KW-0249">Electron transport</keyword>
<protein>
    <submittedName>
        <fullName evidence="10">Sulfur dehydrogenase subunit SoxD</fullName>
    </submittedName>
</protein>
<name>A0A2W7PYL9_9RHOB</name>
<feature type="chain" id="PRO_5016062762" evidence="8">
    <location>
        <begin position="24"/>
        <end position="359"/>
    </location>
</feature>
<feature type="signal peptide" evidence="8">
    <location>
        <begin position="1"/>
        <end position="23"/>
    </location>
</feature>
<accession>A0A2W7PYL9</accession>
<dbReference type="EMBL" id="QKZQ01000016">
    <property type="protein sequence ID" value="PZX38950.1"/>
    <property type="molecule type" value="Genomic_DNA"/>
</dbReference>
<keyword evidence="2 6" id="KW-0349">Heme</keyword>
<dbReference type="AlphaFoldDB" id="A0A2W7PYL9"/>
<evidence type="ECO:0000256" key="2">
    <source>
        <dbReference type="ARBA" id="ARBA00022617"/>
    </source>
</evidence>
<evidence type="ECO:0000256" key="6">
    <source>
        <dbReference type="PROSITE-ProRule" id="PRU00433"/>
    </source>
</evidence>
<evidence type="ECO:0000313" key="11">
    <source>
        <dbReference type="Proteomes" id="UP000249364"/>
    </source>
</evidence>
<keyword evidence="3 6" id="KW-0479">Metal-binding</keyword>
<dbReference type="STRING" id="121821.GCA_001870675_01495"/>
<dbReference type="PANTHER" id="PTHR11961">
    <property type="entry name" value="CYTOCHROME C"/>
    <property type="match status" value="1"/>
</dbReference>
<dbReference type="InterPro" id="IPR002327">
    <property type="entry name" value="Cyt_c_1A/1B"/>
</dbReference>
<gene>
    <name evidence="10" type="ORF">LY56_02958</name>
</gene>
<organism evidence="10 11">
    <name type="scientific">Roseinatronobacter thiooxidans</name>
    <dbReference type="NCBI Taxonomy" id="121821"/>
    <lineage>
        <taxon>Bacteria</taxon>
        <taxon>Pseudomonadati</taxon>
        <taxon>Pseudomonadota</taxon>
        <taxon>Alphaproteobacteria</taxon>
        <taxon>Rhodobacterales</taxon>
        <taxon>Paracoccaceae</taxon>
        <taxon>Roseinatronobacter</taxon>
    </lineage>
</organism>
<keyword evidence="5 6" id="KW-0408">Iron</keyword>
<dbReference type="Proteomes" id="UP000249364">
    <property type="component" value="Unassembled WGS sequence"/>
</dbReference>
<proteinExistence type="predicted"/>
<dbReference type="GO" id="GO:0046872">
    <property type="term" value="F:metal ion binding"/>
    <property type="evidence" value="ECO:0007669"/>
    <property type="project" value="UniProtKB-KW"/>
</dbReference>
<dbReference type="GO" id="GO:0009055">
    <property type="term" value="F:electron transfer activity"/>
    <property type="evidence" value="ECO:0007669"/>
    <property type="project" value="InterPro"/>
</dbReference>
<dbReference type="GO" id="GO:0020037">
    <property type="term" value="F:heme binding"/>
    <property type="evidence" value="ECO:0007669"/>
    <property type="project" value="InterPro"/>
</dbReference>
<evidence type="ECO:0000256" key="4">
    <source>
        <dbReference type="ARBA" id="ARBA00022982"/>
    </source>
</evidence>
<reference evidence="10 11" key="1">
    <citation type="submission" date="2018-06" db="EMBL/GenBank/DDBJ databases">
        <title>Genomic Encyclopedia of Archaeal and Bacterial Type Strains, Phase II (KMG-II): from individual species to whole genera.</title>
        <authorList>
            <person name="Goeker M."/>
        </authorList>
    </citation>
    <scope>NUCLEOTIDE SEQUENCE [LARGE SCALE GENOMIC DNA]</scope>
    <source>
        <strain evidence="10 11">DSM 13087</strain>
    </source>
</reference>
<feature type="region of interest" description="Disordered" evidence="7">
    <location>
        <begin position="218"/>
        <end position="240"/>
    </location>
</feature>
<feature type="domain" description="Cytochrome c" evidence="9">
    <location>
        <begin position="255"/>
        <end position="358"/>
    </location>
</feature>
<dbReference type="PRINTS" id="PR00604">
    <property type="entry name" value="CYTCHRMECIAB"/>
</dbReference>
<dbReference type="Gene3D" id="1.10.760.10">
    <property type="entry name" value="Cytochrome c-like domain"/>
    <property type="match status" value="2"/>
</dbReference>